<gene>
    <name evidence="1" type="ORF">Dia5BBH33_17750</name>
</gene>
<keyword evidence="2" id="KW-1185">Reference proteome</keyword>
<protein>
    <submittedName>
        <fullName evidence="1">Uncharacterized protein</fullName>
    </submittedName>
</protein>
<reference evidence="2" key="1">
    <citation type="submission" date="2019-05" db="EMBL/GenBank/DDBJ databases">
        <title>Complete genome sequencing of Dialister sp. strain 5BBH33.</title>
        <authorList>
            <person name="Sakamoto M."/>
            <person name="Murakami T."/>
            <person name="Mori H."/>
        </authorList>
    </citation>
    <scope>NUCLEOTIDE SEQUENCE [LARGE SCALE GENOMIC DNA]</scope>
    <source>
        <strain evidence="2">5BBH33</strain>
    </source>
</reference>
<accession>A0A8D5A6U9</accession>
<evidence type="ECO:0000313" key="2">
    <source>
        <dbReference type="Proteomes" id="UP000320585"/>
    </source>
</evidence>
<proteinExistence type="predicted"/>
<dbReference type="KEGG" id="dho:Dia5BBH33_17750"/>
<name>A0A8D5A6U9_9FIRM</name>
<dbReference type="AlphaFoldDB" id="A0A8D5A6U9"/>
<dbReference type="Proteomes" id="UP000320585">
    <property type="component" value="Chromosome"/>
</dbReference>
<organism evidence="1 2">
    <name type="scientific">Dialister hominis</name>
    <dbReference type="NCBI Taxonomy" id="2582419"/>
    <lineage>
        <taxon>Bacteria</taxon>
        <taxon>Bacillati</taxon>
        <taxon>Bacillota</taxon>
        <taxon>Negativicutes</taxon>
        <taxon>Veillonellales</taxon>
        <taxon>Veillonellaceae</taxon>
        <taxon>Dialister</taxon>
    </lineage>
</organism>
<evidence type="ECO:0000313" key="1">
    <source>
        <dbReference type="EMBL" id="BBK25840.1"/>
    </source>
</evidence>
<dbReference type="RefSeq" id="WP_108850505.1">
    <property type="nucleotide sequence ID" value="NZ_AP019697.1"/>
</dbReference>
<sequence length="86" mass="9994">MSVLDAVGSIARFCVKSVEEGFSEKADIIKDCQAEAKWYGNEELFVVYQAAIRRYNNTCKERDKWCIWGYGRELKRRGLICDNGEY</sequence>
<dbReference type="EMBL" id="AP019697">
    <property type="protein sequence ID" value="BBK25840.1"/>
    <property type="molecule type" value="Genomic_DNA"/>
</dbReference>
<dbReference type="GeneID" id="92716989"/>